<name>A0A1X1VAG8_MYCGS</name>
<feature type="transmembrane region" description="Helical" evidence="1">
    <location>
        <begin position="7"/>
        <end position="26"/>
    </location>
</feature>
<dbReference type="STRING" id="1777.AWC07_11775"/>
<keyword evidence="1" id="KW-0812">Transmembrane</keyword>
<keyword evidence="1" id="KW-0472">Membrane</keyword>
<dbReference type="RefSeq" id="WP_036415992.1">
    <property type="nucleotide sequence ID" value="NZ_LQOX01000118.1"/>
</dbReference>
<gene>
    <name evidence="2" type="ORF">AWC07_11775</name>
</gene>
<dbReference type="AlphaFoldDB" id="A0A1X1VAG8"/>
<accession>A0A1X1VAG8</accession>
<evidence type="ECO:0008006" key="4">
    <source>
        <dbReference type="Google" id="ProtNLM"/>
    </source>
</evidence>
<proteinExistence type="predicted"/>
<evidence type="ECO:0000313" key="3">
    <source>
        <dbReference type="Proteomes" id="UP000193738"/>
    </source>
</evidence>
<keyword evidence="3" id="KW-1185">Reference proteome</keyword>
<reference evidence="2 3" key="1">
    <citation type="submission" date="2016-01" db="EMBL/GenBank/DDBJ databases">
        <title>The new phylogeny of the genus Mycobacterium.</title>
        <authorList>
            <person name="Tarcisio F."/>
            <person name="Conor M."/>
            <person name="Antonella G."/>
            <person name="Elisabetta G."/>
            <person name="Giulia F.S."/>
            <person name="Sara T."/>
            <person name="Anna F."/>
            <person name="Clotilde B."/>
            <person name="Roberto B."/>
            <person name="Veronica D.S."/>
            <person name="Fabio R."/>
            <person name="Monica P."/>
            <person name="Olivier J."/>
            <person name="Enrico T."/>
            <person name="Nicola S."/>
        </authorList>
    </citation>
    <scope>NUCLEOTIDE SEQUENCE [LARGE SCALE GENOMIC DNA]</scope>
    <source>
        <strain evidence="2 3">DSM 43505</strain>
    </source>
</reference>
<sequence length="97" mass="9967">MTARHRAVAELAVAVAAVVATAASWLHTRSTVAVGPVADGQPVTVSVVYHPQLLVLTLLLATVAGILAVVGTVRLRRSARPSPIKGPIDTRDTPAGD</sequence>
<evidence type="ECO:0000256" key="1">
    <source>
        <dbReference type="SAM" id="Phobius"/>
    </source>
</evidence>
<dbReference type="EMBL" id="LQOX01000118">
    <property type="protein sequence ID" value="ORV66053.1"/>
    <property type="molecule type" value="Genomic_DNA"/>
</dbReference>
<feature type="transmembrane region" description="Helical" evidence="1">
    <location>
        <begin position="53"/>
        <end position="75"/>
    </location>
</feature>
<evidence type="ECO:0000313" key="2">
    <source>
        <dbReference type="EMBL" id="ORV66053.1"/>
    </source>
</evidence>
<protein>
    <recommendedName>
        <fullName evidence="4">Transmembrane protein</fullName>
    </recommendedName>
</protein>
<organism evidence="2 3">
    <name type="scientific">Mycobacterium gastri</name>
    <dbReference type="NCBI Taxonomy" id="1777"/>
    <lineage>
        <taxon>Bacteria</taxon>
        <taxon>Bacillati</taxon>
        <taxon>Actinomycetota</taxon>
        <taxon>Actinomycetes</taxon>
        <taxon>Mycobacteriales</taxon>
        <taxon>Mycobacteriaceae</taxon>
        <taxon>Mycobacterium</taxon>
    </lineage>
</organism>
<dbReference type="Proteomes" id="UP000193738">
    <property type="component" value="Unassembled WGS sequence"/>
</dbReference>
<comment type="caution">
    <text evidence="2">The sequence shown here is derived from an EMBL/GenBank/DDBJ whole genome shotgun (WGS) entry which is preliminary data.</text>
</comment>
<keyword evidence="1" id="KW-1133">Transmembrane helix</keyword>